<reference evidence="2 4" key="1">
    <citation type="submission" date="2015-03" db="EMBL/GenBank/DDBJ databases">
        <authorList>
            <person name="Hassan Y.I."/>
            <person name="Lepp D."/>
            <person name="Zhou T."/>
        </authorList>
    </citation>
    <scope>NUCLEOTIDE SEQUENCE [LARGE SCALE GENOMIC DNA]</scope>
    <source>
        <strain evidence="2 4">DSM 17137</strain>
    </source>
</reference>
<dbReference type="EMBL" id="LAJF01000089">
    <property type="protein sequence ID" value="KKB83796.1"/>
    <property type="molecule type" value="Genomic_DNA"/>
</dbReference>
<accession>A0A0F5LN47</accession>
<dbReference type="RefSeq" id="WP_046135874.1">
    <property type="nucleotide sequence ID" value="NZ_FQVC01000002.1"/>
</dbReference>
<organism evidence="2 4">
    <name type="scientific">Devosia limi DSM 17137</name>
    <dbReference type="NCBI Taxonomy" id="1121477"/>
    <lineage>
        <taxon>Bacteria</taxon>
        <taxon>Pseudomonadati</taxon>
        <taxon>Pseudomonadota</taxon>
        <taxon>Alphaproteobacteria</taxon>
        <taxon>Hyphomicrobiales</taxon>
        <taxon>Devosiaceae</taxon>
        <taxon>Devosia</taxon>
    </lineage>
</organism>
<dbReference type="EMBL" id="FQVC01000002">
    <property type="protein sequence ID" value="SHE69556.1"/>
    <property type="molecule type" value="Genomic_DNA"/>
</dbReference>
<feature type="domain" description="Glyoxalase/fosfomycin resistance/dioxygenase" evidence="1">
    <location>
        <begin position="3"/>
        <end position="121"/>
    </location>
</feature>
<dbReference type="AlphaFoldDB" id="A0A0F5LN47"/>
<dbReference type="PANTHER" id="PTHR35006">
    <property type="entry name" value="GLYOXALASE FAMILY PROTEIN (AFU_ORTHOLOGUE AFUA_5G14830)"/>
    <property type="match status" value="1"/>
</dbReference>
<proteinExistence type="predicted"/>
<dbReference type="CDD" id="cd07262">
    <property type="entry name" value="VOC_like"/>
    <property type="match status" value="1"/>
</dbReference>
<evidence type="ECO:0000313" key="4">
    <source>
        <dbReference type="Proteomes" id="UP000033608"/>
    </source>
</evidence>
<keyword evidence="2" id="KW-0456">Lyase</keyword>
<protein>
    <submittedName>
        <fullName evidence="3">Catechol 2,3-dioxygenase</fullName>
    </submittedName>
    <submittedName>
        <fullName evidence="2">Lactoylglutathione lyase</fullName>
    </submittedName>
</protein>
<dbReference type="GO" id="GO:0051213">
    <property type="term" value="F:dioxygenase activity"/>
    <property type="evidence" value="ECO:0007669"/>
    <property type="project" value="UniProtKB-KW"/>
</dbReference>
<gene>
    <name evidence="3" type="ORF">SAMN02745223_00923</name>
    <name evidence="2" type="ORF">VW29_14085</name>
</gene>
<dbReference type="Pfam" id="PF00903">
    <property type="entry name" value="Glyoxalase"/>
    <property type="match status" value="1"/>
</dbReference>
<dbReference type="Proteomes" id="UP000033608">
    <property type="component" value="Unassembled WGS sequence"/>
</dbReference>
<name>A0A0F5LN47_9HYPH</name>
<dbReference type="InterPro" id="IPR004360">
    <property type="entry name" value="Glyas_Fos-R_dOase_dom"/>
</dbReference>
<evidence type="ECO:0000259" key="1">
    <source>
        <dbReference type="Pfam" id="PF00903"/>
    </source>
</evidence>
<dbReference type="SUPFAM" id="SSF54593">
    <property type="entry name" value="Glyoxalase/Bleomycin resistance protein/Dihydroxybiphenyl dioxygenase"/>
    <property type="match status" value="1"/>
</dbReference>
<evidence type="ECO:0000313" key="3">
    <source>
        <dbReference type="EMBL" id="SHE69556.1"/>
    </source>
</evidence>
<dbReference type="InterPro" id="IPR029068">
    <property type="entry name" value="Glyas_Bleomycin-R_OHBP_Dase"/>
</dbReference>
<dbReference type="OrthoDB" id="9807407at2"/>
<reference evidence="3 5" key="2">
    <citation type="submission" date="2016-11" db="EMBL/GenBank/DDBJ databases">
        <authorList>
            <person name="Jaros S."/>
            <person name="Januszkiewicz K."/>
            <person name="Wedrychowicz H."/>
        </authorList>
    </citation>
    <scope>NUCLEOTIDE SEQUENCE [LARGE SCALE GENOMIC DNA]</scope>
    <source>
        <strain evidence="3 5">DSM 17137</strain>
    </source>
</reference>
<dbReference type="PATRIC" id="fig|1121477.3.peg.3980"/>
<keyword evidence="3" id="KW-0560">Oxidoreductase</keyword>
<evidence type="ECO:0000313" key="2">
    <source>
        <dbReference type="EMBL" id="KKB83796.1"/>
    </source>
</evidence>
<keyword evidence="3" id="KW-0223">Dioxygenase</keyword>
<dbReference type="Gene3D" id="3.10.180.10">
    <property type="entry name" value="2,3-Dihydroxybiphenyl 1,2-Dioxygenase, domain 1"/>
    <property type="match status" value="1"/>
</dbReference>
<sequence length="127" mass="13483">MSNYVTIGAQDTVASNAFYDAVMATIGWSMHDDFDGWRAYSQGGTGAGLTVWVCRPFDGQQASVGNGMMVALEARSPAEVDAFHAAALAHGGSDEGAPGPRPHYGPTWYAAYLRDPSGNKLAAFHRE</sequence>
<evidence type="ECO:0000313" key="5">
    <source>
        <dbReference type="Proteomes" id="UP000184533"/>
    </source>
</evidence>
<keyword evidence="4" id="KW-1185">Reference proteome</keyword>
<dbReference type="GO" id="GO:0016829">
    <property type="term" value="F:lyase activity"/>
    <property type="evidence" value="ECO:0007669"/>
    <property type="project" value="UniProtKB-KW"/>
</dbReference>
<dbReference type="Proteomes" id="UP000184533">
    <property type="component" value="Unassembled WGS sequence"/>
</dbReference>
<dbReference type="STRING" id="1121477.SAMN02745223_00923"/>
<dbReference type="PANTHER" id="PTHR35006:SF1">
    <property type="entry name" value="BLL2941 PROTEIN"/>
    <property type="match status" value="1"/>
</dbReference>